<proteinExistence type="predicted"/>
<keyword evidence="5" id="KW-1185">Reference proteome</keyword>
<feature type="transmembrane region" description="Helical" evidence="2">
    <location>
        <begin position="30"/>
        <end position="55"/>
    </location>
</feature>
<keyword evidence="1" id="KW-0175">Coiled coil</keyword>
<dbReference type="Gene3D" id="1.20.5.1930">
    <property type="match status" value="1"/>
</dbReference>
<organism evidence="4 5">
    <name type="scientific">Halalkalibacter kiskunsagensis</name>
    <dbReference type="NCBI Taxonomy" id="1548599"/>
    <lineage>
        <taxon>Bacteria</taxon>
        <taxon>Bacillati</taxon>
        <taxon>Bacillota</taxon>
        <taxon>Bacilli</taxon>
        <taxon>Bacillales</taxon>
        <taxon>Bacillaceae</taxon>
        <taxon>Halalkalibacter</taxon>
    </lineage>
</organism>
<evidence type="ECO:0000313" key="5">
    <source>
        <dbReference type="Proteomes" id="UP001589838"/>
    </source>
</evidence>
<evidence type="ECO:0000259" key="3">
    <source>
        <dbReference type="Pfam" id="PF07730"/>
    </source>
</evidence>
<keyword evidence="2" id="KW-0472">Membrane</keyword>
<dbReference type="RefSeq" id="WP_335963559.1">
    <property type="nucleotide sequence ID" value="NZ_JAXBLX010000055.1"/>
</dbReference>
<dbReference type="GO" id="GO:0016301">
    <property type="term" value="F:kinase activity"/>
    <property type="evidence" value="ECO:0007669"/>
    <property type="project" value="UniProtKB-KW"/>
</dbReference>
<evidence type="ECO:0000256" key="1">
    <source>
        <dbReference type="SAM" id="Coils"/>
    </source>
</evidence>
<feature type="domain" description="Signal transduction histidine kinase subgroup 3 dimerisation and phosphoacceptor" evidence="3">
    <location>
        <begin position="80"/>
        <end position="101"/>
    </location>
</feature>
<comment type="caution">
    <text evidence="4">The sequence shown here is derived from an EMBL/GenBank/DDBJ whole genome shotgun (WGS) entry which is preliminary data.</text>
</comment>
<sequence>MTYKQIKWLILLIPTLTSATWEYVRHKYLLPYIFMEVGNLLSPVFVFLVTMIVVVKLFKILEHMKEELEKEKAQKSILEEREKLSRELHDSIAQTLFLLSVKE</sequence>
<dbReference type="Pfam" id="PF07730">
    <property type="entry name" value="HisKA_3"/>
    <property type="match status" value="1"/>
</dbReference>
<keyword evidence="2" id="KW-0812">Transmembrane</keyword>
<accession>A0ABV6K7C4</accession>
<gene>
    <name evidence="4" type="ORF">ACFFHM_01280</name>
</gene>
<feature type="coiled-coil region" evidence="1">
    <location>
        <begin position="54"/>
        <end position="81"/>
    </location>
</feature>
<keyword evidence="4" id="KW-0808">Transferase</keyword>
<keyword evidence="4" id="KW-0418">Kinase</keyword>
<evidence type="ECO:0000313" key="4">
    <source>
        <dbReference type="EMBL" id="MFC0469203.1"/>
    </source>
</evidence>
<reference evidence="4 5" key="1">
    <citation type="submission" date="2024-09" db="EMBL/GenBank/DDBJ databases">
        <authorList>
            <person name="Sun Q."/>
            <person name="Mori K."/>
        </authorList>
    </citation>
    <scope>NUCLEOTIDE SEQUENCE [LARGE SCALE GENOMIC DNA]</scope>
    <source>
        <strain evidence="4 5">NCAIM B.02610</strain>
    </source>
</reference>
<protein>
    <submittedName>
        <fullName evidence="4">Histidine kinase</fullName>
    </submittedName>
</protein>
<dbReference type="InterPro" id="IPR011712">
    <property type="entry name" value="Sig_transdc_His_kin_sub3_dim/P"/>
</dbReference>
<evidence type="ECO:0000256" key="2">
    <source>
        <dbReference type="SAM" id="Phobius"/>
    </source>
</evidence>
<name>A0ABV6K7C4_9BACI</name>
<keyword evidence="2" id="KW-1133">Transmembrane helix</keyword>
<dbReference type="EMBL" id="JBHLUX010000003">
    <property type="protein sequence ID" value="MFC0469203.1"/>
    <property type="molecule type" value="Genomic_DNA"/>
</dbReference>
<dbReference type="Proteomes" id="UP001589838">
    <property type="component" value="Unassembled WGS sequence"/>
</dbReference>